<evidence type="ECO:0000313" key="2">
    <source>
        <dbReference type="EMBL" id="MPN42797.1"/>
    </source>
</evidence>
<gene>
    <name evidence="2" type="ORF">SDC9_190355</name>
</gene>
<protein>
    <submittedName>
        <fullName evidence="2">Uncharacterized protein</fullName>
    </submittedName>
</protein>
<keyword evidence="1" id="KW-1133">Transmembrane helix</keyword>
<keyword evidence="1" id="KW-0472">Membrane</keyword>
<comment type="caution">
    <text evidence="2">The sequence shown here is derived from an EMBL/GenBank/DDBJ whole genome shotgun (WGS) entry which is preliminary data.</text>
</comment>
<evidence type="ECO:0000256" key="1">
    <source>
        <dbReference type="SAM" id="Phobius"/>
    </source>
</evidence>
<dbReference type="AlphaFoldDB" id="A0A645HUZ4"/>
<accession>A0A645HUZ4</accession>
<dbReference type="EMBL" id="VSSQ01100781">
    <property type="protein sequence ID" value="MPN42797.1"/>
    <property type="molecule type" value="Genomic_DNA"/>
</dbReference>
<keyword evidence="1" id="KW-0812">Transmembrane</keyword>
<reference evidence="2" key="1">
    <citation type="submission" date="2019-08" db="EMBL/GenBank/DDBJ databases">
        <authorList>
            <person name="Kucharzyk K."/>
            <person name="Murdoch R.W."/>
            <person name="Higgins S."/>
            <person name="Loffler F."/>
        </authorList>
    </citation>
    <scope>NUCLEOTIDE SEQUENCE</scope>
</reference>
<organism evidence="2">
    <name type="scientific">bioreactor metagenome</name>
    <dbReference type="NCBI Taxonomy" id="1076179"/>
    <lineage>
        <taxon>unclassified sequences</taxon>
        <taxon>metagenomes</taxon>
        <taxon>ecological metagenomes</taxon>
    </lineage>
</organism>
<name>A0A645HUZ4_9ZZZZ</name>
<sequence>MDLGADSLVCEMFYKLISFFSLYDKLMPNRACAFKNFGKGYVRISYIFQIIISNLFSLLCKLFQMSQFDS</sequence>
<proteinExistence type="predicted"/>
<feature type="transmembrane region" description="Helical" evidence="1">
    <location>
        <begin position="44"/>
        <end position="63"/>
    </location>
</feature>